<dbReference type="AlphaFoldDB" id="B0W8N1"/>
<dbReference type="GO" id="GO:0005178">
    <property type="term" value="F:integrin binding"/>
    <property type="evidence" value="ECO:0007669"/>
    <property type="project" value="TreeGrafter"/>
</dbReference>
<dbReference type="Pfam" id="PF00373">
    <property type="entry name" value="FERM_M"/>
    <property type="match status" value="2"/>
</dbReference>
<dbReference type="InterPro" id="IPR014352">
    <property type="entry name" value="FERM/acyl-CoA-bd_prot_sf"/>
</dbReference>
<evidence type="ECO:0000256" key="1">
    <source>
        <dbReference type="SAM" id="MobiDB-lite"/>
    </source>
</evidence>
<dbReference type="InParanoid" id="B0W8N1"/>
<dbReference type="GO" id="GO:0007229">
    <property type="term" value="P:integrin-mediated signaling pathway"/>
    <property type="evidence" value="ECO:0007669"/>
    <property type="project" value="InterPro"/>
</dbReference>
<feature type="region of interest" description="Disordered" evidence="1">
    <location>
        <begin position="145"/>
        <end position="181"/>
    </location>
</feature>
<name>B0W8N1_CULQU</name>
<dbReference type="GO" id="GO:0007160">
    <property type="term" value="P:cell-matrix adhesion"/>
    <property type="evidence" value="ECO:0007669"/>
    <property type="project" value="TreeGrafter"/>
</dbReference>
<dbReference type="EnsemblMetazoa" id="CPIJ003339-RA">
    <property type="protein sequence ID" value="CPIJ003339-PA"/>
    <property type="gene ID" value="CPIJ003339"/>
</dbReference>
<dbReference type="STRING" id="7176.B0W8N1"/>
<dbReference type="InterPro" id="IPR019748">
    <property type="entry name" value="FERM_central"/>
</dbReference>
<dbReference type="GO" id="GO:0048513">
    <property type="term" value="P:animal organ development"/>
    <property type="evidence" value="ECO:0007669"/>
    <property type="project" value="UniProtKB-ARBA"/>
</dbReference>
<dbReference type="InterPro" id="IPR011993">
    <property type="entry name" value="PH-like_dom_sf"/>
</dbReference>
<dbReference type="HOGENOM" id="CLU_011611_0_0_1"/>
<keyword evidence="5" id="KW-1185">Reference proteome</keyword>
<dbReference type="OMA" id="PEHGIHY"/>
<dbReference type="SUPFAM" id="SSF47031">
    <property type="entry name" value="Second domain of FERM"/>
    <property type="match status" value="1"/>
</dbReference>
<feature type="domain" description="PH" evidence="2">
    <location>
        <begin position="385"/>
        <end position="485"/>
    </location>
</feature>
<dbReference type="Gene3D" id="3.10.20.90">
    <property type="entry name" value="Phosphatidylinositol 3-kinase Catalytic Subunit, Chain A, domain 1"/>
    <property type="match status" value="2"/>
</dbReference>
<dbReference type="OrthoDB" id="10057618at2759"/>
<dbReference type="PROSITE" id="PS50003">
    <property type="entry name" value="PH_DOMAIN"/>
    <property type="match status" value="1"/>
</dbReference>
<dbReference type="InterPro" id="IPR035963">
    <property type="entry name" value="FERM_2"/>
</dbReference>
<dbReference type="CDD" id="cd17096">
    <property type="entry name" value="FERM_F1_kindlins"/>
    <property type="match status" value="1"/>
</dbReference>
<dbReference type="InterPro" id="IPR040790">
    <property type="entry name" value="Kindlin_2_N"/>
</dbReference>
<reference evidence="4" key="2">
    <citation type="submission" date="2020-05" db="UniProtKB">
        <authorList>
            <consortium name="EnsemblMetazoa"/>
        </authorList>
    </citation>
    <scope>IDENTIFICATION</scope>
    <source>
        <strain evidence="4">JHB</strain>
    </source>
</reference>
<proteinExistence type="predicted"/>
<evidence type="ECO:0000313" key="4">
    <source>
        <dbReference type="EnsemblMetazoa" id="CPIJ003339-PA"/>
    </source>
</evidence>
<evidence type="ECO:0000313" key="5">
    <source>
        <dbReference type="Proteomes" id="UP000002320"/>
    </source>
</evidence>
<organism>
    <name type="scientific">Culex quinquefasciatus</name>
    <name type="common">Southern house mosquito</name>
    <name type="synonym">Culex pungens</name>
    <dbReference type="NCBI Taxonomy" id="7176"/>
    <lineage>
        <taxon>Eukaryota</taxon>
        <taxon>Metazoa</taxon>
        <taxon>Ecdysozoa</taxon>
        <taxon>Arthropoda</taxon>
        <taxon>Hexapoda</taxon>
        <taxon>Insecta</taxon>
        <taxon>Pterygota</taxon>
        <taxon>Neoptera</taxon>
        <taxon>Endopterygota</taxon>
        <taxon>Diptera</taxon>
        <taxon>Nematocera</taxon>
        <taxon>Culicoidea</taxon>
        <taxon>Culicidae</taxon>
        <taxon>Culicinae</taxon>
        <taxon>Culicini</taxon>
        <taxon>Culex</taxon>
        <taxon>Culex</taxon>
    </lineage>
</organism>
<feature type="compositionally biased region" description="Polar residues" evidence="1">
    <location>
        <begin position="150"/>
        <end position="181"/>
    </location>
</feature>
<dbReference type="eggNOG" id="KOG3727">
    <property type="taxonomic scope" value="Eukaryota"/>
</dbReference>
<dbReference type="Pfam" id="PF18124">
    <property type="entry name" value="Kindlin_2_N"/>
    <property type="match status" value="1"/>
</dbReference>
<dbReference type="SMART" id="SM00233">
    <property type="entry name" value="PH"/>
    <property type="match status" value="1"/>
</dbReference>
<dbReference type="InterPro" id="IPR037843">
    <property type="entry name" value="Kindlin/fermitin"/>
</dbReference>
<accession>B0W8N1</accession>
<dbReference type="GO" id="GO:0048731">
    <property type="term" value="P:system development"/>
    <property type="evidence" value="ECO:0007669"/>
    <property type="project" value="UniProtKB-ARBA"/>
</dbReference>
<sequence>MWLTRTKSTLDQVGLHADALLHFTPMHKTLRVQMPDLRYLDCRVDYSIKTFGAVVALCKDLGIRHPEELSLCKPLEPAHLKKNYADLPKKKIPIEQNGNGRDFVQPAPDTNTFIQTTATNFHGSSGSLDGPANGGPFSCAPVQHPHYTPNRPNLQSTPISSPTGTLRHNYANGHTSFNESSSSLGDAIDNLAYSPCAPSPEARSRLVRPKSLVERARMNVGWLDSSLSIMEQGIREFDTLCLRFKYYTFFDLNPKYDQVRINQLYEQAKWHLLNEEIDCTEEEMLMFGALQFQVNLQNEVPQPDSGIDTSSLDNAADDDVDAALRELQITLEGPNNGHTAGDITHIPELTDYLRFLNSDPMYSVSKVQANLDSDVYRQYSHRHHSSRFNPNLAYKHRYKRYWFTYKDLHLHLYKSRDDARSNNPPQVSINLRGCEVTPEVNLSQSKFNIKLEVPLEHNTNSEMWIRCDNEDQYAKWMAACRLASKGRSLADSSYDSEVASIKSFLSMQKPAQAPAVTINPNNIEPNEYLSPRYAKKLKNKSVLRMLEAHANVKDLSLVDAKLNYIRAWQSLPDFGVTLFVIKFDGHKKEELLGVASNRIMKMDINTGDHLKTWRYNTMKAWNVNWEIKCMMVQFQGESVIFSSLSADCKVIHEFIGGYIFMSMRSKETNQTLNEELFHKLTGGWN</sequence>
<gene>
    <name evidence="4" type="primary">6034792</name>
    <name evidence="3" type="ORF">CpipJ_CPIJ003339</name>
</gene>
<dbReference type="PANTHER" id="PTHR16160:SF13">
    <property type="entry name" value="FERMITIN 2-RELATED"/>
    <property type="match status" value="1"/>
</dbReference>
<dbReference type="EMBL" id="DS231859">
    <property type="protein sequence ID" value="EDS39081.1"/>
    <property type="molecule type" value="Genomic_DNA"/>
</dbReference>
<dbReference type="Proteomes" id="UP000002320">
    <property type="component" value="Unassembled WGS sequence"/>
</dbReference>
<protein>
    <submittedName>
        <fullName evidence="3 4">Fermitin 1</fullName>
    </submittedName>
</protein>
<dbReference type="FunCoup" id="B0W8N1">
    <property type="interactions" value="299"/>
</dbReference>
<reference evidence="3" key="1">
    <citation type="submission" date="2007-03" db="EMBL/GenBank/DDBJ databases">
        <title>Annotation of Culex pipiens quinquefasciatus.</title>
        <authorList>
            <consortium name="The Broad Institute Genome Sequencing Platform"/>
            <person name="Atkinson P.W."/>
            <person name="Hemingway J."/>
            <person name="Christensen B.M."/>
            <person name="Higgs S."/>
            <person name="Kodira C."/>
            <person name="Hannick L."/>
            <person name="Megy K."/>
            <person name="O'Leary S."/>
            <person name="Pearson M."/>
            <person name="Haas B.J."/>
            <person name="Mauceli E."/>
            <person name="Wortman J.R."/>
            <person name="Lee N.H."/>
            <person name="Guigo R."/>
            <person name="Stanke M."/>
            <person name="Alvarado L."/>
            <person name="Amedeo P."/>
            <person name="Antoine C.H."/>
            <person name="Arensburger P."/>
            <person name="Bidwell S.L."/>
            <person name="Crawford M."/>
            <person name="Camaro F."/>
            <person name="Devon K."/>
            <person name="Engels R."/>
            <person name="Hammond M."/>
            <person name="Howarth C."/>
            <person name="Koehrsen M."/>
            <person name="Lawson D."/>
            <person name="Montgomery P."/>
            <person name="Nene V."/>
            <person name="Nusbaum C."/>
            <person name="Puiu D."/>
            <person name="Romero-Severson J."/>
            <person name="Severson D.W."/>
            <person name="Shumway M."/>
            <person name="Sisk P."/>
            <person name="Stolte C."/>
            <person name="Zeng Q."/>
            <person name="Eisenstadt E."/>
            <person name="Fraser-Liggett C."/>
            <person name="Strausberg R."/>
            <person name="Galagan J."/>
            <person name="Birren B."/>
            <person name="Collins F.H."/>
        </authorList>
    </citation>
    <scope>NUCLEOTIDE SEQUENCE [LARGE SCALE GENOMIC DNA]</scope>
    <source>
        <strain evidence="3">JHB</strain>
    </source>
</reference>
<evidence type="ECO:0000313" key="3">
    <source>
        <dbReference type="EMBL" id="EDS39081.1"/>
    </source>
</evidence>
<dbReference type="CDD" id="cd14473">
    <property type="entry name" value="FERM_B-lobe"/>
    <property type="match status" value="1"/>
</dbReference>
<dbReference type="VEuPathDB" id="VectorBase:CPIJ003339"/>
<dbReference type="KEGG" id="cqu:CpipJ_CPIJ003339"/>
<dbReference type="GO" id="GO:0030055">
    <property type="term" value="C:cell-substrate junction"/>
    <property type="evidence" value="ECO:0007669"/>
    <property type="project" value="TreeGrafter"/>
</dbReference>
<dbReference type="SUPFAM" id="SSF50729">
    <property type="entry name" value="PH domain-like"/>
    <property type="match status" value="2"/>
</dbReference>
<dbReference type="InterPro" id="IPR019749">
    <property type="entry name" value="Band_41_domain"/>
</dbReference>
<dbReference type="Gene3D" id="2.30.29.30">
    <property type="entry name" value="Pleckstrin-homology domain (PH domain)/Phosphotyrosine-binding domain (PTB)"/>
    <property type="match status" value="2"/>
</dbReference>
<dbReference type="Gene3D" id="1.20.80.10">
    <property type="match status" value="1"/>
</dbReference>
<dbReference type="PANTHER" id="PTHR16160">
    <property type="entry name" value="FERMITIN 2-RELATED"/>
    <property type="match status" value="1"/>
</dbReference>
<dbReference type="VEuPathDB" id="VectorBase:CQUJHB008276"/>
<dbReference type="SMART" id="SM00295">
    <property type="entry name" value="B41"/>
    <property type="match status" value="1"/>
</dbReference>
<dbReference type="InterPro" id="IPR001849">
    <property type="entry name" value="PH_domain"/>
</dbReference>
<dbReference type="CDD" id="cd13205">
    <property type="entry name" value="FERM_C_fermitin"/>
    <property type="match status" value="1"/>
</dbReference>
<evidence type="ECO:0000259" key="2">
    <source>
        <dbReference type="PROSITE" id="PS50003"/>
    </source>
</evidence>